<evidence type="ECO:0000256" key="1">
    <source>
        <dbReference type="SAM" id="Coils"/>
    </source>
</evidence>
<evidence type="ECO:0000256" key="2">
    <source>
        <dbReference type="SAM" id="MobiDB-lite"/>
    </source>
</evidence>
<evidence type="ECO:0000259" key="3">
    <source>
        <dbReference type="Pfam" id="PF22893"/>
    </source>
</evidence>
<feature type="coiled-coil region" evidence="1">
    <location>
        <begin position="108"/>
        <end position="165"/>
    </location>
</feature>
<keyword evidence="5" id="KW-1185">Reference proteome</keyword>
<dbReference type="OrthoDB" id="2639018at2759"/>
<dbReference type="EMBL" id="ML210308">
    <property type="protein sequence ID" value="TFK20198.1"/>
    <property type="molecule type" value="Genomic_DNA"/>
</dbReference>
<dbReference type="InterPro" id="IPR054464">
    <property type="entry name" value="ULD_fung"/>
</dbReference>
<name>A0A5C3KWA3_COPMA</name>
<evidence type="ECO:0000313" key="5">
    <source>
        <dbReference type="Proteomes" id="UP000307440"/>
    </source>
</evidence>
<dbReference type="Proteomes" id="UP000307440">
    <property type="component" value="Unassembled WGS sequence"/>
</dbReference>
<dbReference type="AlphaFoldDB" id="A0A5C3KWA3"/>
<proteinExistence type="predicted"/>
<protein>
    <recommendedName>
        <fullName evidence="3">Ubiquitin-like domain-containing protein</fullName>
    </recommendedName>
</protein>
<dbReference type="Pfam" id="PF22893">
    <property type="entry name" value="ULD_2"/>
    <property type="match status" value="1"/>
</dbReference>
<accession>A0A5C3KWA3</accession>
<organism evidence="4 5">
    <name type="scientific">Coprinopsis marcescibilis</name>
    <name type="common">Agaric fungus</name>
    <name type="synonym">Psathyrella marcescibilis</name>
    <dbReference type="NCBI Taxonomy" id="230819"/>
    <lineage>
        <taxon>Eukaryota</taxon>
        <taxon>Fungi</taxon>
        <taxon>Dikarya</taxon>
        <taxon>Basidiomycota</taxon>
        <taxon>Agaricomycotina</taxon>
        <taxon>Agaricomycetes</taxon>
        <taxon>Agaricomycetidae</taxon>
        <taxon>Agaricales</taxon>
        <taxon>Agaricineae</taxon>
        <taxon>Psathyrellaceae</taxon>
        <taxon>Coprinopsis</taxon>
    </lineage>
</organism>
<reference evidence="4 5" key="1">
    <citation type="journal article" date="2019" name="Nat. Ecol. Evol.">
        <title>Megaphylogeny resolves global patterns of mushroom evolution.</title>
        <authorList>
            <person name="Varga T."/>
            <person name="Krizsan K."/>
            <person name="Foldi C."/>
            <person name="Dima B."/>
            <person name="Sanchez-Garcia M."/>
            <person name="Sanchez-Ramirez S."/>
            <person name="Szollosi G.J."/>
            <person name="Szarkandi J.G."/>
            <person name="Papp V."/>
            <person name="Albert L."/>
            <person name="Andreopoulos W."/>
            <person name="Angelini C."/>
            <person name="Antonin V."/>
            <person name="Barry K.W."/>
            <person name="Bougher N.L."/>
            <person name="Buchanan P."/>
            <person name="Buyck B."/>
            <person name="Bense V."/>
            <person name="Catcheside P."/>
            <person name="Chovatia M."/>
            <person name="Cooper J."/>
            <person name="Damon W."/>
            <person name="Desjardin D."/>
            <person name="Finy P."/>
            <person name="Geml J."/>
            <person name="Haridas S."/>
            <person name="Hughes K."/>
            <person name="Justo A."/>
            <person name="Karasinski D."/>
            <person name="Kautmanova I."/>
            <person name="Kiss B."/>
            <person name="Kocsube S."/>
            <person name="Kotiranta H."/>
            <person name="LaButti K.M."/>
            <person name="Lechner B.E."/>
            <person name="Liimatainen K."/>
            <person name="Lipzen A."/>
            <person name="Lukacs Z."/>
            <person name="Mihaltcheva S."/>
            <person name="Morgado L.N."/>
            <person name="Niskanen T."/>
            <person name="Noordeloos M.E."/>
            <person name="Ohm R.A."/>
            <person name="Ortiz-Santana B."/>
            <person name="Ovrebo C."/>
            <person name="Racz N."/>
            <person name="Riley R."/>
            <person name="Savchenko A."/>
            <person name="Shiryaev A."/>
            <person name="Soop K."/>
            <person name="Spirin V."/>
            <person name="Szebenyi C."/>
            <person name="Tomsovsky M."/>
            <person name="Tulloss R.E."/>
            <person name="Uehling J."/>
            <person name="Grigoriev I.V."/>
            <person name="Vagvolgyi C."/>
            <person name="Papp T."/>
            <person name="Martin F.M."/>
            <person name="Miettinen O."/>
            <person name="Hibbett D.S."/>
            <person name="Nagy L.G."/>
        </authorList>
    </citation>
    <scope>NUCLEOTIDE SEQUENCE [LARGE SCALE GENOMIC DNA]</scope>
    <source>
        <strain evidence="4 5">CBS 121175</strain>
    </source>
</reference>
<feature type="compositionally biased region" description="Low complexity" evidence="2">
    <location>
        <begin position="34"/>
        <end position="45"/>
    </location>
</feature>
<evidence type="ECO:0000313" key="4">
    <source>
        <dbReference type="EMBL" id="TFK20198.1"/>
    </source>
</evidence>
<gene>
    <name evidence="4" type="ORF">FA15DRAFT_759529</name>
</gene>
<feature type="domain" description="Ubiquitin-like" evidence="3">
    <location>
        <begin position="236"/>
        <end position="321"/>
    </location>
</feature>
<keyword evidence="1" id="KW-0175">Coiled coil</keyword>
<sequence length="388" mass="42943">MQTPPQTPKPILKRLFFRLSTTFRRKHERPAIGTSISESTQISTQLDDPPAIESGSGTKGVSFRRKVLQTVTVVTNIGASVAEAVPGGTIAKGALDAFCKVLKVVELNLQNKDDVDELRSKIEELVDDLSESTIPAGDVAFEARQRRLVRKLRAKAEELEELLEDPCARIRSLAISQAIAACFRDVETFKMDFLVMVAQHQMRRNDLLVAEMAKQTAALEVFVELQQSGPSTRFLATVKVMDPLGRPHMVPREFVNAFKDLGQYILDEWSSNPNVQGIIAPYIAEGRYDLTVNSGKTITEIAIGNKPYVAEPNETIVMSVVEFRDKFYGEKCIGCGKSVSSKDKSGRYNCCGGFQVQDLGYDKPSTASMDVAAQVEKILANMVVKYWV</sequence>
<feature type="region of interest" description="Disordered" evidence="2">
    <location>
        <begin position="33"/>
        <end position="58"/>
    </location>
</feature>